<dbReference type="AlphaFoldDB" id="A0A818UWX0"/>
<reference evidence="2" key="1">
    <citation type="submission" date="2021-02" db="EMBL/GenBank/DDBJ databases">
        <authorList>
            <person name="Nowell W R."/>
        </authorList>
    </citation>
    <scope>NUCLEOTIDE SEQUENCE</scope>
</reference>
<dbReference type="Proteomes" id="UP000663868">
    <property type="component" value="Unassembled WGS sequence"/>
</dbReference>
<sequence length="236" mass="25752">MAGKSNKNQEWIATNMWQRNLSNARDIRINLEDVLDDSFTLLLDVVNNINKLNDTDPAGLLLSLFASIGHFSNESTVKITNHISNLNLFLLLIGPSGSGKSKIISPIKKAILSAIKALGISNDDAGIADDFTNASLSSKLAKSNVFIVTDEAEKPLLTMGFYSPLSEGSAGDRIAGCKFYGTIPTSKDTMSYHLEINSHLSFVGATTGRLWYRLISFYSQGHQSDGFSERLGKLLF</sequence>
<gene>
    <name evidence="1" type="ORF">IZO911_LOCUS31174</name>
    <name evidence="2" type="ORF">KXQ929_LOCUS11045</name>
</gene>
<dbReference type="EMBL" id="CAJOBB010000536">
    <property type="protein sequence ID" value="CAF3701047.1"/>
    <property type="molecule type" value="Genomic_DNA"/>
</dbReference>
<comment type="caution">
    <text evidence="2">The sequence shown here is derived from an EMBL/GenBank/DDBJ whole genome shotgun (WGS) entry which is preliminary data.</text>
</comment>
<evidence type="ECO:0000313" key="1">
    <source>
        <dbReference type="EMBL" id="CAF1247843.1"/>
    </source>
</evidence>
<proteinExistence type="predicted"/>
<evidence type="ECO:0000313" key="2">
    <source>
        <dbReference type="EMBL" id="CAF3701047.1"/>
    </source>
</evidence>
<dbReference type="Proteomes" id="UP000663860">
    <property type="component" value="Unassembled WGS sequence"/>
</dbReference>
<accession>A0A818UWX0</accession>
<name>A0A818UWX0_9BILA</name>
<evidence type="ECO:0000313" key="3">
    <source>
        <dbReference type="Proteomes" id="UP000663868"/>
    </source>
</evidence>
<dbReference type="EMBL" id="CAJNOE010000504">
    <property type="protein sequence ID" value="CAF1247843.1"/>
    <property type="molecule type" value="Genomic_DNA"/>
</dbReference>
<organism evidence="2 3">
    <name type="scientific">Adineta steineri</name>
    <dbReference type="NCBI Taxonomy" id="433720"/>
    <lineage>
        <taxon>Eukaryota</taxon>
        <taxon>Metazoa</taxon>
        <taxon>Spiralia</taxon>
        <taxon>Gnathifera</taxon>
        <taxon>Rotifera</taxon>
        <taxon>Eurotatoria</taxon>
        <taxon>Bdelloidea</taxon>
        <taxon>Adinetida</taxon>
        <taxon>Adinetidae</taxon>
        <taxon>Adineta</taxon>
    </lineage>
</organism>
<protein>
    <submittedName>
        <fullName evidence="2">Uncharacterized protein</fullName>
    </submittedName>
</protein>